<dbReference type="InterPro" id="IPR004360">
    <property type="entry name" value="Glyas_Fos-R_dOase_dom"/>
</dbReference>
<dbReference type="eggNOG" id="COG0346">
    <property type="taxonomic scope" value="Bacteria"/>
</dbReference>
<evidence type="ECO:0000313" key="2">
    <source>
        <dbReference type="EMBL" id="AEF83837.1"/>
    </source>
</evidence>
<gene>
    <name evidence="2" type="ordered locus">TREPR_0791</name>
</gene>
<dbReference type="Gene3D" id="3.10.180.10">
    <property type="entry name" value="2,3-Dihydroxybiphenyl 1,2-Dioxygenase, domain 1"/>
    <property type="match status" value="1"/>
</dbReference>
<name>F5YJA3_TREPZ</name>
<dbReference type="SUPFAM" id="SSF54593">
    <property type="entry name" value="Glyoxalase/Bleomycin resistance protein/Dihydroxybiphenyl dioxygenase"/>
    <property type="match status" value="1"/>
</dbReference>
<organism evidence="2 3">
    <name type="scientific">Treponema primitia (strain ATCC BAA-887 / DSM 12427 / ZAS-2)</name>
    <dbReference type="NCBI Taxonomy" id="545694"/>
    <lineage>
        <taxon>Bacteria</taxon>
        <taxon>Pseudomonadati</taxon>
        <taxon>Spirochaetota</taxon>
        <taxon>Spirochaetia</taxon>
        <taxon>Spirochaetales</taxon>
        <taxon>Treponemataceae</taxon>
        <taxon>Treponema</taxon>
    </lineage>
</organism>
<protein>
    <submittedName>
        <fullName evidence="2">Glyoxalase domain protein</fullName>
    </submittedName>
</protein>
<dbReference type="InterPro" id="IPR029068">
    <property type="entry name" value="Glyas_Bleomycin-R_OHBP_Dase"/>
</dbReference>
<dbReference type="STRING" id="545694.TREPR_0791"/>
<dbReference type="Proteomes" id="UP000009223">
    <property type="component" value="Chromosome"/>
</dbReference>
<dbReference type="AlphaFoldDB" id="F5YJA3"/>
<dbReference type="PROSITE" id="PS51819">
    <property type="entry name" value="VOC"/>
    <property type="match status" value="1"/>
</dbReference>
<dbReference type="EMBL" id="CP001843">
    <property type="protein sequence ID" value="AEF83837.1"/>
    <property type="molecule type" value="Genomic_DNA"/>
</dbReference>
<dbReference type="OrthoDB" id="9788468at2"/>
<sequence length="129" mass="14229">MKLIRFDQVAITASNIVESVHFYVDILGMELDRTNDRYSLVFGNQRINIRRIGDEDIPAPRNETLGSAGICLVAEGKIASIYEELRGKNAPFAGDLGIVSRTVGETQVDSVYLQDPDGNLVEIRVYSPG</sequence>
<dbReference type="HOGENOM" id="CLU_046006_4_3_12"/>
<reference evidence="2 3" key="2">
    <citation type="journal article" date="2011" name="ISME J.">
        <title>RNA-seq reveals cooperative metabolic interactions between two termite-gut spirochete species in co-culture.</title>
        <authorList>
            <person name="Rosenthal A.Z."/>
            <person name="Matson E.G."/>
            <person name="Eldar A."/>
            <person name="Leadbetter J.R."/>
        </authorList>
    </citation>
    <scope>NUCLEOTIDE SEQUENCE [LARGE SCALE GENOMIC DNA]</scope>
    <source>
        <strain evidence="3">ATCC BAA-887 / DSM 12427 / ZAS-2</strain>
    </source>
</reference>
<proteinExistence type="predicted"/>
<dbReference type="InterPro" id="IPR037523">
    <property type="entry name" value="VOC_core"/>
</dbReference>
<dbReference type="RefSeq" id="WP_015709251.1">
    <property type="nucleotide sequence ID" value="NC_015578.1"/>
</dbReference>
<accession>F5YJA3</accession>
<keyword evidence="3" id="KW-1185">Reference proteome</keyword>
<dbReference type="KEGG" id="tpi:TREPR_0791"/>
<evidence type="ECO:0000313" key="3">
    <source>
        <dbReference type="Proteomes" id="UP000009223"/>
    </source>
</evidence>
<feature type="domain" description="VOC" evidence="1">
    <location>
        <begin position="5"/>
        <end position="126"/>
    </location>
</feature>
<dbReference type="Pfam" id="PF00903">
    <property type="entry name" value="Glyoxalase"/>
    <property type="match status" value="1"/>
</dbReference>
<evidence type="ECO:0000259" key="1">
    <source>
        <dbReference type="PROSITE" id="PS51819"/>
    </source>
</evidence>
<reference evidence="3" key="1">
    <citation type="submission" date="2009-12" db="EMBL/GenBank/DDBJ databases">
        <title>Complete sequence of Treponema primitia strain ZAS-2.</title>
        <authorList>
            <person name="Tetu S.G."/>
            <person name="Matson E."/>
            <person name="Ren Q."/>
            <person name="Seshadri R."/>
            <person name="Elbourne L."/>
            <person name="Hassan K.A."/>
            <person name="Durkin A."/>
            <person name="Radune D."/>
            <person name="Mohamoud Y."/>
            <person name="Shay R."/>
            <person name="Jin S."/>
            <person name="Zhang X."/>
            <person name="Lucey K."/>
            <person name="Ballor N.R."/>
            <person name="Ottesen E."/>
            <person name="Rosenthal R."/>
            <person name="Allen A."/>
            <person name="Leadbetter J.R."/>
            <person name="Paulsen I.T."/>
        </authorList>
    </citation>
    <scope>NUCLEOTIDE SEQUENCE [LARGE SCALE GENOMIC DNA]</scope>
    <source>
        <strain evidence="3">ATCC BAA-887 / DSM 12427 / ZAS-2</strain>
    </source>
</reference>